<evidence type="ECO:0000256" key="5">
    <source>
        <dbReference type="ARBA" id="ARBA00047388"/>
    </source>
</evidence>
<name>A0A118JWD2_CYNCS</name>
<dbReference type="SUPFAM" id="SSF52833">
    <property type="entry name" value="Thioredoxin-like"/>
    <property type="match status" value="1"/>
</dbReference>
<evidence type="ECO:0000256" key="3">
    <source>
        <dbReference type="ARBA" id="ARBA00023002"/>
    </source>
</evidence>
<dbReference type="STRING" id="59895.A0A118JWD2"/>
<comment type="catalytic activity">
    <reaction evidence="6">
        <text>[protein]-dithiol + NADP(+) = [protein]-disulfide + NADPH + H(+)</text>
        <dbReference type="Rhea" id="RHEA:18753"/>
        <dbReference type="Rhea" id="RHEA-COMP:10593"/>
        <dbReference type="Rhea" id="RHEA-COMP:10594"/>
        <dbReference type="ChEBI" id="CHEBI:15378"/>
        <dbReference type="ChEBI" id="CHEBI:29950"/>
        <dbReference type="ChEBI" id="CHEBI:50058"/>
        <dbReference type="ChEBI" id="CHEBI:57783"/>
        <dbReference type="ChEBI" id="CHEBI:58349"/>
        <dbReference type="EC" id="1.8.1.8"/>
    </reaction>
</comment>
<evidence type="ECO:0000313" key="8">
    <source>
        <dbReference type="EMBL" id="KVH94991.1"/>
    </source>
</evidence>
<keyword evidence="9" id="KW-1185">Reference proteome</keyword>
<protein>
    <recommendedName>
        <fullName evidence="1">protein-disulfide reductase</fullName>
        <ecNumber evidence="1">1.8.1.8</ecNumber>
    </recommendedName>
</protein>
<evidence type="ECO:0000259" key="7">
    <source>
        <dbReference type="Pfam" id="PF13905"/>
    </source>
</evidence>
<proteinExistence type="predicted"/>
<dbReference type="PANTHER" id="PTHR13871:SF81">
    <property type="entry name" value="NUCLEOREDOXIN 3-RELATED"/>
    <property type="match status" value="1"/>
</dbReference>
<dbReference type="Gramene" id="KVH94991">
    <property type="protein sequence ID" value="KVH94991"/>
    <property type="gene ID" value="Ccrd_002940"/>
</dbReference>
<dbReference type="Pfam" id="PF13905">
    <property type="entry name" value="Thioredoxin_8"/>
    <property type="match status" value="1"/>
</dbReference>
<dbReference type="InterPro" id="IPR052259">
    <property type="entry name" value="Nucleoredoxin-like"/>
</dbReference>
<organism evidence="8 9">
    <name type="scientific">Cynara cardunculus var. scolymus</name>
    <name type="common">Globe artichoke</name>
    <name type="synonym">Cynara scolymus</name>
    <dbReference type="NCBI Taxonomy" id="59895"/>
    <lineage>
        <taxon>Eukaryota</taxon>
        <taxon>Viridiplantae</taxon>
        <taxon>Streptophyta</taxon>
        <taxon>Embryophyta</taxon>
        <taxon>Tracheophyta</taxon>
        <taxon>Spermatophyta</taxon>
        <taxon>Magnoliopsida</taxon>
        <taxon>eudicotyledons</taxon>
        <taxon>Gunneridae</taxon>
        <taxon>Pentapetalae</taxon>
        <taxon>asterids</taxon>
        <taxon>campanulids</taxon>
        <taxon>Asterales</taxon>
        <taxon>Asteraceae</taxon>
        <taxon>Carduoideae</taxon>
        <taxon>Cardueae</taxon>
        <taxon>Carduinae</taxon>
        <taxon>Cynara</taxon>
    </lineage>
</organism>
<dbReference type="AlphaFoldDB" id="A0A118JWD2"/>
<accession>A0A118JWD2</accession>
<comment type="caution">
    <text evidence="8">The sequence shown here is derived from an EMBL/GenBank/DDBJ whole genome shotgun (WGS) entry which is preliminary data.</text>
</comment>
<evidence type="ECO:0000313" key="9">
    <source>
        <dbReference type="Proteomes" id="UP000243975"/>
    </source>
</evidence>
<keyword evidence="3" id="KW-0560">Oxidoreductase</keyword>
<dbReference type="InterPro" id="IPR036249">
    <property type="entry name" value="Thioredoxin-like_sf"/>
</dbReference>
<reference evidence="8 9" key="1">
    <citation type="journal article" date="2016" name="Sci. Rep.">
        <title>The genome sequence of the outbreeding globe artichoke constructed de novo incorporating a phase-aware low-pass sequencing strategy of F1 progeny.</title>
        <authorList>
            <person name="Scaglione D."/>
            <person name="Reyes-Chin-Wo S."/>
            <person name="Acquadro A."/>
            <person name="Froenicke L."/>
            <person name="Portis E."/>
            <person name="Beitel C."/>
            <person name="Tirone M."/>
            <person name="Mauro R."/>
            <person name="Lo Monaco A."/>
            <person name="Mauromicale G."/>
            <person name="Faccioli P."/>
            <person name="Cattivelli L."/>
            <person name="Rieseberg L."/>
            <person name="Michelmore R."/>
            <person name="Lanteri S."/>
        </authorList>
    </citation>
    <scope>NUCLEOTIDE SEQUENCE [LARGE SCALE GENOMIC DNA]</scope>
    <source>
        <strain evidence="8">2C</strain>
    </source>
</reference>
<dbReference type="GO" id="GO:0047134">
    <property type="term" value="F:protein-disulfide reductase [NAD(P)H] activity"/>
    <property type="evidence" value="ECO:0007669"/>
    <property type="project" value="UniProtKB-EC"/>
</dbReference>
<dbReference type="Proteomes" id="UP000243975">
    <property type="component" value="Unassembled WGS sequence"/>
</dbReference>
<dbReference type="EC" id="1.8.1.8" evidence="1"/>
<keyword evidence="2" id="KW-0677">Repeat</keyword>
<evidence type="ECO:0000256" key="2">
    <source>
        <dbReference type="ARBA" id="ARBA00022737"/>
    </source>
</evidence>
<dbReference type="OMA" id="TDDYKHE"/>
<dbReference type="EMBL" id="LEKV01004473">
    <property type="protein sequence ID" value="KVH94991.1"/>
    <property type="molecule type" value="Genomic_DNA"/>
</dbReference>
<evidence type="ECO:0000256" key="1">
    <source>
        <dbReference type="ARBA" id="ARBA00012612"/>
    </source>
</evidence>
<dbReference type="InterPro" id="IPR012336">
    <property type="entry name" value="Thioredoxin-like_fold"/>
</dbReference>
<feature type="domain" description="Thioredoxin-like fold" evidence="7">
    <location>
        <begin position="12"/>
        <end position="104"/>
    </location>
</feature>
<dbReference type="Gene3D" id="3.40.30.10">
    <property type="entry name" value="Glutaredoxin"/>
    <property type="match status" value="1"/>
</dbReference>
<comment type="catalytic activity">
    <reaction evidence="5">
        <text>[protein]-dithiol + NAD(+) = [protein]-disulfide + NADH + H(+)</text>
        <dbReference type="Rhea" id="RHEA:18749"/>
        <dbReference type="Rhea" id="RHEA-COMP:10593"/>
        <dbReference type="Rhea" id="RHEA-COMP:10594"/>
        <dbReference type="ChEBI" id="CHEBI:15378"/>
        <dbReference type="ChEBI" id="CHEBI:29950"/>
        <dbReference type="ChEBI" id="CHEBI:50058"/>
        <dbReference type="ChEBI" id="CHEBI:57540"/>
        <dbReference type="ChEBI" id="CHEBI:57945"/>
        <dbReference type="EC" id="1.8.1.8"/>
    </reaction>
</comment>
<sequence>MVLQIHPSELVGKTIGLYFGAHWCPPCCDFIAQLVEAYNDIINNTNQEFEVIFISTDRDRKEFELSLTKVPWLAIPFDDKSREDLCRIFEIKWIPSLILLGPDVRTISTNG</sequence>
<dbReference type="PANTHER" id="PTHR13871">
    <property type="entry name" value="THIOREDOXIN"/>
    <property type="match status" value="1"/>
</dbReference>
<gene>
    <name evidence="8" type="ORF">Ccrd_002940</name>
</gene>
<keyword evidence="4" id="KW-0520">NAD</keyword>
<evidence type="ECO:0000256" key="4">
    <source>
        <dbReference type="ARBA" id="ARBA00023027"/>
    </source>
</evidence>
<evidence type="ECO:0000256" key="6">
    <source>
        <dbReference type="ARBA" id="ARBA00047804"/>
    </source>
</evidence>